<accession>A0A1B1NDX7</accession>
<dbReference type="AlphaFoldDB" id="A0A1B1NDX7"/>
<dbReference type="InterPro" id="IPR036390">
    <property type="entry name" value="WH_DNA-bd_sf"/>
</dbReference>
<dbReference type="GO" id="GO:0003700">
    <property type="term" value="F:DNA-binding transcription factor activity"/>
    <property type="evidence" value="ECO:0007669"/>
    <property type="project" value="InterPro"/>
</dbReference>
<dbReference type="KEGG" id="serj:SGUI_2254"/>
<proteinExistence type="predicted"/>
<dbReference type="InterPro" id="IPR039422">
    <property type="entry name" value="MarR/SlyA-like"/>
</dbReference>
<dbReference type="SUPFAM" id="SSF46785">
    <property type="entry name" value="Winged helix' DNA-binding domain"/>
    <property type="match status" value="1"/>
</dbReference>
<evidence type="ECO:0000313" key="3">
    <source>
        <dbReference type="Proteomes" id="UP000092482"/>
    </source>
</evidence>
<feature type="domain" description="HTH marR-type" evidence="1">
    <location>
        <begin position="26"/>
        <end position="157"/>
    </location>
</feature>
<dbReference type="Proteomes" id="UP000092482">
    <property type="component" value="Chromosome"/>
</dbReference>
<keyword evidence="3" id="KW-1185">Reference proteome</keyword>
<name>A0A1B1NDX7_9MICO</name>
<organism evidence="2 3">
    <name type="scientific">Serinicoccus hydrothermalis</name>
    <dbReference type="NCBI Taxonomy" id="1758689"/>
    <lineage>
        <taxon>Bacteria</taxon>
        <taxon>Bacillati</taxon>
        <taxon>Actinomycetota</taxon>
        <taxon>Actinomycetes</taxon>
        <taxon>Micrococcales</taxon>
        <taxon>Ornithinimicrobiaceae</taxon>
        <taxon>Serinicoccus</taxon>
    </lineage>
</organism>
<dbReference type="InterPro" id="IPR000835">
    <property type="entry name" value="HTH_MarR-typ"/>
</dbReference>
<sequence>MTERSTDAAAQDSREPQTRWVDGWEPGAVLDALRRLLDSGRRANPALARRAGLTHTELAVLEHVMDEPVGPTELAQRLGVTSAAASGIVDRLVARGHAQRQPHPTDRRRTAVVATDSGREELMGHLVPMFSELQQVDAELTEEEREVVLRFLLAADRAVGRLL</sequence>
<evidence type="ECO:0000313" key="2">
    <source>
        <dbReference type="EMBL" id="ANS79650.1"/>
    </source>
</evidence>
<dbReference type="EMBL" id="CP014989">
    <property type="protein sequence ID" value="ANS79650.1"/>
    <property type="molecule type" value="Genomic_DNA"/>
</dbReference>
<dbReference type="Gene3D" id="1.10.10.10">
    <property type="entry name" value="Winged helix-like DNA-binding domain superfamily/Winged helix DNA-binding domain"/>
    <property type="match status" value="1"/>
</dbReference>
<dbReference type="OrthoDB" id="162531at2"/>
<dbReference type="SMART" id="SM00347">
    <property type="entry name" value="HTH_MARR"/>
    <property type="match status" value="1"/>
</dbReference>
<dbReference type="InterPro" id="IPR036388">
    <property type="entry name" value="WH-like_DNA-bd_sf"/>
</dbReference>
<evidence type="ECO:0000259" key="1">
    <source>
        <dbReference type="PROSITE" id="PS50995"/>
    </source>
</evidence>
<dbReference type="RefSeq" id="WP_083190654.1">
    <property type="nucleotide sequence ID" value="NZ_CP014989.1"/>
</dbReference>
<reference evidence="2 3" key="1">
    <citation type="submission" date="2016-03" db="EMBL/GenBank/DDBJ databases">
        <title>Shallow-sea hydrothermal system.</title>
        <authorList>
            <person name="Tang K."/>
        </authorList>
    </citation>
    <scope>NUCLEOTIDE SEQUENCE [LARGE SCALE GENOMIC DNA]</scope>
    <source>
        <strain evidence="2 3">JLT9</strain>
    </source>
</reference>
<dbReference type="GO" id="GO:0006950">
    <property type="term" value="P:response to stress"/>
    <property type="evidence" value="ECO:0007669"/>
    <property type="project" value="TreeGrafter"/>
</dbReference>
<protein>
    <submittedName>
        <fullName evidence="2">Transcriptional regulator, MarR family</fullName>
    </submittedName>
</protein>
<dbReference type="PANTHER" id="PTHR33164">
    <property type="entry name" value="TRANSCRIPTIONAL REGULATOR, MARR FAMILY"/>
    <property type="match status" value="1"/>
</dbReference>
<dbReference type="PANTHER" id="PTHR33164:SF57">
    <property type="entry name" value="MARR-FAMILY TRANSCRIPTIONAL REGULATOR"/>
    <property type="match status" value="1"/>
</dbReference>
<dbReference type="PROSITE" id="PS50995">
    <property type="entry name" value="HTH_MARR_2"/>
    <property type="match status" value="1"/>
</dbReference>
<dbReference type="STRING" id="1758689.SGUI_2254"/>
<dbReference type="Pfam" id="PF12802">
    <property type="entry name" value="MarR_2"/>
    <property type="match status" value="1"/>
</dbReference>
<dbReference type="PRINTS" id="PR00598">
    <property type="entry name" value="HTHMARR"/>
</dbReference>
<gene>
    <name evidence="2" type="ORF">SGUI_2254</name>
</gene>